<organism evidence="3 4">
    <name type="scientific">Allohahella marinimesophila</name>
    <dbReference type="NCBI Taxonomy" id="1054972"/>
    <lineage>
        <taxon>Bacteria</taxon>
        <taxon>Pseudomonadati</taxon>
        <taxon>Pseudomonadota</taxon>
        <taxon>Gammaproteobacteria</taxon>
        <taxon>Oceanospirillales</taxon>
        <taxon>Hahellaceae</taxon>
        <taxon>Allohahella</taxon>
    </lineage>
</organism>
<feature type="coiled-coil region" evidence="1">
    <location>
        <begin position="226"/>
        <end position="383"/>
    </location>
</feature>
<dbReference type="PANTHER" id="PTHR22576:SF37">
    <property type="entry name" value="MUCOSA-ASSOCIATED LYMPHOID TISSUE LYMPHOMA TRANSLOCATION PROTEIN 1"/>
    <property type="match status" value="1"/>
</dbReference>
<dbReference type="Gene3D" id="3.40.50.1460">
    <property type="match status" value="1"/>
</dbReference>
<dbReference type="SUPFAM" id="SSF81901">
    <property type="entry name" value="HCP-like"/>
    <property type="match status" value="1"/>
</dbReference>
<proteinExistence type="predicted"/>
<comment type="caution">
    <text evidence="3">The sequence shown here is derived from an EMBL/GenBank/DDBJ whole genome shotgun (WGS) entry which is preliminary data.</text>
</comment>
<dbReference type="InterPro" id="IPR029030">
    <property type="entry name" value="Caspase-like_dom_sf"/>
</dbReference>
<dbReference type="Proteomes" id="UP001501337">
    <property type="component" value="Unassembled WGS sequence"/>
</dbReference>
<name>A0ABP7PHB7_9GAMM</name>
<dbReference type="InterPro" id="IPR001309">
    <property type="entry name" value="Pept_C14_p20"/>
</dbReference>
<dbReference type="Pfam" id="PF08238">
    <property type="entry name" value="Sel1"/>
    <property type="match status" value="2"/>
</dbReference>
<evidence type="ECO:0000259" key="2">
    <source>
        <dbReference type="PROSITE" id="PS50208"/>
    </source>
</evidence>
<evidence type="ECO:0000313" key="4">
    <source>
        <dbReference type="Proteomes" id="UP001501337"/>
    </source>
</evidence>
<keyword evidence="4" id="KW-1185">Reference proteome</keyword>
<evidence type="ECO:0000256" key="1">
    <source>
        <dbReference type="SAM" id="Coils"/>
    </source>
</evidence>
<dbReference type="InterPro" id="IPR011990">
    <property type="entry name" value="TPR-like_helical_dom_sf"/>
</dbReference>
<gene>
    <name evidence="3" type="ORF">GCM10022278_24290</name>
</gene>
<sequence>MQTHDDRLCFSVQLRSAMLLEGQRASSILFGFCLTLFTLTPVSADTAQPEADELLPVDCLLPGSVRKIAGNMTYITQRRPVKTSAVDCEIRGGEYTQFDRANYETAMSIWLPMADMGDAEAQNYVGEIHEKGLGVKPDYAMAAQWYRKAAEQGHRAAQTNLGQLYELGLGVDHDMEQALAWYRKAANIDGKTLKFVSYDYSDEHIEDMETRLLLSETQLTLQTSRISHLAKELDASEARYRRAERQLAGKKAALDKELATLADRRENMERQQADVQALRDELKAMLLARAETERQVSEQQANAQQTARIDEAELTDLRARLAGAEDNLAGLQAELSEREQALTERELALKQKDLKLSELSATNQQLQSELEGTRSTLSTIQSQQEVEPLETAQVVASNEPPEIRMIEPPLVSTRDAADTVVVTRSGLDQRTVIGQVISANPVLEVMVNEESVDFDDKGMFQHRVPLTRSVTDVNVVAVDVMGLRSDLAFMLKMDYVAETDLFENSGFSPESPKVLPVPDIDFGNYHALVIGNSDYKSLPRLNSTVVDAEAISQLLGERYGFNVTTLLNATRYDILSALNTLREKLSEDDNLLIYFAGHGELDEVNNRGHWLPVDAEESSTANWISNVAITDILNAMAVRKVLVIADSCYSGAMTRSTLARLDAGRSMQAWTSWLKLITEKRSRLSFSSGGLAPVMDGGGGRHSIFAKALIDALENNKGVMEGRQLYSQVAQAVSYAAEAAQFEQAPQYAPIRFAGHEAGDFLFVSR</sequence>
<dbReference type="InterPro" id="IPR052039">
    <property type="entry name" value="Caspase-related_regulators"/>
</dbReference>
<reference evidence="4" key="1">
    <citation type="journal article" date="2019" name="Int. J. Syst. Evol. Microbiol.">
        <title>The Global Catalogue of Microorganisms (GCM) 10K type strain sequencing project: providing services to taxonomists for standard genome sequencing and annotation.</title>
        <authorList>
            <consortium name="The Broad Institute Genomics Platform"/>
            <consortium name="The Broad Institute Genome Sequencing Center for Infectious Disease"/>
            <person name="Wu L."/>
            <person name="Ma J."/>
        </authorList>
    </citation>
    <scope>NUCLEOTIDE SEQUENCE [LARGE SCALE GENOMIC DNA]</scope>
    <source>
        <strain evidence="4">JCM 17555</strain>
    </source>
</reference>
<dbReference type="RefSeq" id="WP_344806699.1">
    <property type="nucleotide sequence ID" value="NZ_BAABBO010000010.1"/>
</dbReference>
<evidence type="ECO:0000313" key="3">
    <source>
        <dbReference type="EMBL" id="GAA3965587.1"/>
    </source>
</evidence>
<feature type="domain" description="Caspase family p20" evidence="2">
    <location>
        <begin position="527"/>
        <end position="648"/>
    </location>
</feature>
<dbReference type="PANTHER" id="PTHR22576">
    <property type="entry name" value="MUCOSA ASSOCIATED LYMPHOID TISSUE LYMPHOMA TRANSLOCATION PROTEIN 1/PARACASPASE"/>
    <property type="match status" value="1"/>
</dbReference>
<protein>
    <recommendedName>
        <fullName evidence="2">Caspase family p20 domain-containing protein</fullName>
    </recommendedName>
</protein>
<keyword evidence="1" id="KW-0175">Coiled coil</keyword>
<dbReference type="InterPro" id="IPR011600">
    <property type="entry name" value="Pept_C14_caspase"/>
</dbReference>
<dbReference type="SUPFAM" id="SSF52129">
    <property type="entry name" value="Caspase-like"/>
    <property type="match status" value="1"/>
</dbReference>
<dbReference type="EMBL" id="BAABBO010000010">
    <property type="protein sequence ID" value="GAA3965587.1"/>
    <property type="molecule type" value="Genomic_DNA"/>
</dbReference>
<dbReference type="InterPro" id="IPR006597">
    <property type="entry name" value="Sel1-like"/>
</dbReference>
<dbReference type="PROSITE" id="PS50208">
    <property type="entry name" value="CASPASE_P20"/>
    <property type="match status" value="1"/>
</dbReference>
<dbReference type="SMART" id="SM00671">
    <property type="entry name" value="SEL1"/>
    <property type="match status" value="2"/>
</dbReference>
<dbReference type="Pfam" id="PF00656">
    <property type="entry name" value="Peptidase_C14"/>
    <property type="match status" value="1"/>
</dbReference>
<accession>A0ABP7PHB7</accession>
<dbReference type="Gene3D" id="1.25.40.10">
    <property type="entry name" value="Tetratricopeptide repeat domain"/>
    <property type="match status" value="1"/>
</dbReference>